<reference evidence="1 2" key="1">
    <citation type="submission" date="2020-08" db="EMBL/GenBank/DDBJ databases">
        <title>Description of novel Flavobacterium F-408 isolate.</title>
        <authorList>
            <person name="Saticioglu I.B."/>
            <person name="Duman M."/>
            <person name="Altun S."/>
        </authorList>
    </citation>
    <scope>NUCLEOTIDE SEQUENCE [LARGE SCALE GENOMIC DNA]</scope>
    <source>
        <strain evidence="1 2">F-408</strain>
    </source>
</reference>
<sequence length="266" mass="29048">MKKILLIILSISLFSCSSEDEAPSVIETSDFTNALPLNNGNYWDYIVVGATTTNDHLYVLGDETIGAHTYKEFRTQNNTPTGFYTSSLNNNNLRKSSGKLLLTGSLDLAQGQTLPIGLDLNVVDFIIFKEYATEGELLNEKVGSFQQTVNGIPLNVEYKLKAIGGKNIGTFTSPDGKIYPNVKNTKIVVNVKVTTTITVAGITFTTTVLEPQDVITSTQYLSKNIGVVYTKTLTNYNLDAAYASQLGIPASNSQTQEEFLDTFVVN</sequence>
<organism evidence="1 2">
    <name type="scientific">Flavobacterium bernardetii</name>
    <dbReference type="NCBI Taxonomy" id="2813823"/>
    <lineage>
        <taxon>Bacteria</taxon>
        <taxon>Pseudomonadati</taxon>
        <taxon>Bacteroidota</taxon>
        <taxon>Flavobacteriia</taxon>
        <taxon>Flavobacteriales</taxon>
        <taxon>Flavobacteriaceae</taxon>
        <taxon>Flavobacterium</taxon>
    </lineage>
</organism>
<keyword evidence="2" id="KW-1185">Reference proteome</keyword>
<accession>A0ABR7IWC8</accession>
<protein>
    <recommendedName>
        <fullName evidence="3">Lipoprotein</fullName>
    </recommendedName>
</protein>
<dbReference type="RefSeq" id="WP_166125312.1">
    <property type="nucleotide sequence ID" value="NZ_JAANOQ010000001.1"/>
</dbReference>
<dbReference type="EMBL" id="JACRUN010000001">
    <property type="protein sequence ID" value="MBC5834099.1"/>
    <property type="molecule type" value="Genomic_DNA"/>
</dbReference>
<name>A0ABR7IWC8_9FLAO</name>
<gene>
    <name evidence="1" type="ORF">H8R27_04300</name>
</gene>
<evidence type="ECO:0000313" key="2">
    <source>
        <dbReference type="Proteomes" id="UP000605990"/>
    </source>
</evidence>
<comment type="caution">
    <text evidence="1">The sequence shown here is derived from an EMBL/GenBank/DDBJ whole genome shotgun (WGS) entry which is preliminary data.</text>
</comment>
<evidence type="ECO:0000313" key="1">
    <source>
        <dbReference type="EMBL" id="MBC5834099.1"/>
    </source>
</evidence>
<dbReference type="PROSITE" id="PS51257">
    <property type="entry name" value="PROKAR_LIPOPROTEIN"/>
    <property type="match status" value="1"/>
</dbReference>
<proteinExistence type="predicted"/>
<dbReference type="Proteomes" id="UP000605990">
    <property type="component" value="Unassembled WGS sequence"/>
</dbReference>
<evidence type="ECO:0008006" key="3">
    <source>
        <dbReference type="Google" id="ProtNLM"/>
    </source>
</evidence>